<dbReference type="InterPro" id="IPR036890">
    <property type="entry name" value="HATPase_C_sf"/>
</dbReference>
<evidence type="ECO:0000256" key="3">
    <source>
        <dbReference type="ARBA" id="ARBA00012438"/>
    </source>
</evidence>
<evidence type="ECO:0000256" key="9">
    <source>
        <dbReference type="ARBA" id="ARBA00022840"/>
    </source>
</evidence>
<keyword evidence="9" id="KW-0067">ATP-binding</keyword>
<dbReference type="PROSITE" id="PS50109">
    <property type="entry name" value="HIS_KIN"/>
    <property type="match status" value="1"/>
</dbReference>
<evidence type="ECO:0000256" key="1">
    <source>
        <dbReference type="ARBA" id="ARBA00000085"/>
    </source>
</evidence>
<dbReference type="GO" id="GO:0005524">
    <property type="term" value="F:ATP binding"/>
    <property type="evidence" value="ECO:0007669"/>
    <property type="project" value="UniProtKB-KW"/>
</dbReference>
<dbReference type="InterPro" id="IPR003594">
    <property type="entry name" value="HATPase_dom"/>
</dbReference>
<accession>A0A3E0IQU7</accession>
<proteinExistence type="predicted"/>
<comment type="subcellular location">
    <subcellularLocation>
        <location evidence="2">Cell membrane</location>
        <topology evidence="2">Multi-pass membrane protein</topology>
    </subcellularLocation>
</comment>
<dbReference type="GO" id="GO:0016036">
    <property type="term" value="P:cellular response to phosphate starvation"/>
    <property type="evidence" value="ECO:0007669"/>
    <property type="project" value="TreeGrafter"/>
</dbReference>
<dbReference type="PANTHER" id="PTHR45453:SF2">
    <property type="entry name" value="HISTIDINE KINASE"/>
    <property type="match status" value="1"/>
</dbReference>
<sequence>MTNLMWILAFLRERKLWLILLFVVTFMTLGFGWLDDDLSLNSVLYVCLVQWIIIAIFLISIFLKETRFFKKLDEKIEIEALKHHAFAETPFEKKVVTYLDFKLSVQKQTLMEQQEWLNLNQHSLTEFIHNIKTPVTALKLLIEKEKDNVRRQQLMYEWSRIDYMLDQQLYLSRINQKSRDLYFEKTALKPLVIEEVSKTRHISMNKGIGFEIDIPEDVTIDTDKRWFRMVIRQFISNAIKYSKNDIITIQSMCQNNHVALYIEDRGCGIPKHDLPRIFQHGFTTTREKYEATASGMGLYLVDQVRDELGLQIDVQSQVNVGTIVTITFSKPNDMIARMSK</sequence>
<dbReference type="InterPro" id="IPR005467">
    <property type="entry name" value="His_kinase_dom"/>
</dbReference>
<dbReference type="EMBL" id="QKXQ01000205">
    <property type="protein sequence ID" value="REH97409.1"/>
    <property type="molecule type" value="Genomic_DNA"/>
</dbReference>
<dbReference type="GO" id="GO:0000155">
    <property type="term" value="F:phosphorelay sensor kinase activity"/>
    <property type="evidence" value="ECO:0007669"/>
    <property type="project" value="TreeGrafter"/>
</dbReference>
<comment type="catalytic activity">
    <reaction evidence="1">
        <text>ATP + protein L-histidine = ADP + protein N-phospho-L-histidine.</text>
        <dbReference type="EC" id="2.7.13.3"/>
    </reaction>
</comment>
<dbReference type="Proteomes" id="UP000256562">
    <property type="component" value="Unassembled WGS sequence"/>
</dbReference>
<evidence type="ECO:0000256" key="10">
    <source>
        <dbReference type="ARBA" id="ARBA00022989"/>
    </source>
</evidence>
<evidence type="ECO:0000259" key="15">
    <source>
        <dbReference type="PROSITE" id="PS50109"/>
    </source>
</evidence>
<dbReference type="RefSeq" id="WP_116094069.1">
    <property type="nucleotide sequence ID" value="NZ_QKXN01000063.1"/>
</dbReference>
<feature type="transmembrane region" description="Helical" evidence="14">
    <location>
        <begin position="40"/>
        <end position="63"/>
    </location>
</feature>
<keyword evidence="5" id="KW-0808">Transferase</keyword>
<evidence type="ECO:0000256" key="12">
    <source>
        <dbReference type="ARBA" id="ARBA00023136"/>
    </source>
</evidence>
<feature type="domain" description="Histidine kinase" evidence="15">
    <location>
        <begin position="126"/>
        <end position="332"/>
    </location>
</feature>
<evidence type="ECO:0000256" key="4">
    <source>
        <dbReference type="ARBA" id="ARBA00022475"/>
    </source>
</evidence>
<dbReference type="GO" id="GO:0005886">
    <property type="term" value="C:plasma membrane"/>
    <property type="evidence" value="ECO:0007669"/>
    <property type="project" value="UniProtKB-SubCell"/>
</dbReference>
<gene>
    <name evidence="16" type="ORF">DOS83_04400</name>
</gene>
<keyword evidence="4" id="KW-1003">Cell membrane</keyword>
<evidence type="ECO:0000256" key="8">
    <source>
        <dbReference type="ARBA" id="ARBA00022777"/>
    </source>
</evidence>
<dbReference type="EC" id="2.7.13.3" evidence="3"/>
<dbReference type="PANTHER" id="PTHR45453">
    <property type="entry name" value="PHOSPHATE REGULON SENSOR PROTEIN PHOR"/>
    <property type="match status" value="1"/>
</dbReference>
<evidence type="ECO:0000256" key="14">
    <source>
        <dbReference type="SAM" id="Phobius"/>
    </source>
</evidence>
<evidence type="ECO:0000256" key="7">
    <source>
        <dbReference type="ARBA" id="ARBA00022741"/>
    </source>
</evidence>
<keyword evidence="11" id="KW-0902">Two-component regulatory system</keyword>
<dbReference type="Gene3D" id="3.30.565.10">
    <property type="entry name" value="Histidine kinase-like ATPase, C-terminal domain"/>
    <property type="match status" value="1"/>
</dbReference>
<keyword evidence="12 14" id="KW-0472">Membrane</keyword>
<dbReference type="InterPro" id="IPR050351">
    <property type="entry name" value="BphY/WalK/GraS-like"/>
</dbReference>
<comment type="caution">
    <text evidence="16">The sequence shown here is derived from an EMBL/GenBank/DDBJ whole genome shotgun (WGS) entry which is preliminary data.</text>
</comment>
<dbReference type="Pfam" id="PF02518">
    <property type="entry name" value="HATPase_c"/>
    <property type="match status" value="1"/>
</dbReference>
<keyword evidence="8 16" id="KW-0418">Kinase</keyword>
<feature type="transmembrane region" description="Helical" evidence="14">
    <location>
        <begin position="16"/>
        <end position="34"/>
    </location>
</feature>
<evidence type="ECO:0000256" key="13">
    <source>
        <dbReference type="ARBA" id="ARBA00042987"/>
    </source>
</evidence>
<name>A0A3E0IQU7_9STAP</name>
<dbReference type="SMART" id="SM00387">
    <property type="entry name" value="HATPase_c"/>
    <property type="match status" value="1"/>
</dbReference>
<dbReference type="GO" id="GO:0004721">
    <property type="term" value="F:phosphoprotein phosphatase activity"/>
    <property type="evidence" value="ECO:0007669"/>
    <property type="project" value="TreeGrafter"/>
</dbReference>
<evidence type="ECO:0000313" key="16">
    <source>
        <dbReference type="EMBL" id="REH97409.1"/>
    </source>
</evidence>
<keyword evidence="6 14" id="KW-0812">Transmembrane</keyword>
<evidence type="ECO:0000313" key="17">
    <source>
        <dbReference type="Proteomes" id="UP000256562"/>
    </source>
</evidence>
<evidence type="ECO:0000256" key="11">
    <source>
        <dbReference type="ARBA" id="ARBA00023012"/>
    </source>
</evidence>
<keyword evidence="7" id="KW-0547">Nucleotide-binding</keyword>
<keyword evidence="10 14" id="KW-1133">Transmembrane helix</keyword>
<dbReference type="OrthoDB" id="9780487at2"/>
<dbReference type="SUPFAM" id="SSF55874">
    <property type="entry name" value="ATPase domain of HSP90 chaperone/DNA topoisomerase II/histidine kinase"/>
    <property type="match status" value="1"/>
</dbReference>
<evidence type="ECO:0000256" key="5">
    <source>
        <dbReference type="ARBA" id="ARBA00022679"/>
    </source>
</evidence>
<reference evidence="16 17" key="1">
    <citation type="journal article" date="2018" name="Vet. Microbiol.">
        <title>Characterisation of Staphylococcus felis isolated from cats using whole genome sequencing.</title>
        <authorList>
            <person name="Worthing K."/>
            <person name="Pang S."/>
            <person name="Trott D.J."/>
            <person name="Abraham S."/>
            <person name="Coombs G.W."/>
            <person name="Jordan D."/>
            <person name="McIntyre L."/>
            <person name="Davies M.R."/>
            <person name="Norris J."/>
        </authorList>
    </citation>
    <scope>NUCLEOTIDE SEQUENCE [LARGE SCALE GENOMIC DNA]</scope>
    <source>
        <strain evidence="16 17">F9</strain>
    </source>
</reference>
<organism evidence="16 17">
    <name type="scientific">Staphylococcus felis</name>
    <dbReference type="NCBI Taxonomy" id="46127"/>
    <lineage>
        <taxon>Bacteria</taxon>
        <taxon>Bacillati</taxon>
        <taxon>Bacillota</taxon>
        <taxon>Bacilli</taxon>
        <taxon>Bacillales</taxon>
        <taxon>Staphylococcaceae</taxon>
        <taxon>Staphylococcus</taxon>
    </lineage>
</organism>
<dbReference type="AlphaFoldDB" id="A0A3E0IQU7"/>
<evidence type="ECO:0000256" key="2">
    <source>
        <dbReference type="ARBA" id="ARBA00004651"/>
    </source>
</evidence>
<evidence type="ECO:0000256" key="6">
    <source>
        <dbReference type="ARBA" id="ARBA00022692"/>
    </source>
</evidence>
<protein>
    <recommendedName>
        <fullName evidence="3">histidine kinase</fullName>
        <ecNumber evidence="3">2.7.13.3</ecNumber>
    </recommendedName>
    <alternativeName>
        <fullName evidence="13">Glycopeptide resistance-associated protein S</fullName>
    </alternativeName>
</protein>